<reference evidence="6 7" key="1">
    <citation type="journal article" date="2011" name="BMC Genomics">
        <title>Genomic insights into an obligate epibiotic bacterial predator: Micavibrio aeruginosavorus ARL-13.</title>
        <authorList>
            <person name="Wang Z."/>
            <person name="Kadouri D."/>
            <person name="Wu M."/>
        </authorList>
    </citation>
    <scope>NUCLEOTIDE SEQUENCE [LARGE SCALE GENOMIC DNA]</scope>
    <source>
        <strain evidence="6 7">ARL-13</strain>
    </source>
</reference>
<evidence type="ECO:0000256" key="3">
    <source>
        <dbReference type="ARBA" id="ARBA00022989"/>
    </source>
</evidence>
<dbReference type="GO" id="GO:0005886">
    <property type="term" value="C:plasma membrane"/>
    <property type="evidence" value="ECO:0007669"/>
    <property type="project" value="InterPro"/>
</dbReference>
<keyword evidence="1" id="KW-1003">Cell membrane</keyword>
<dbReference type="InterPro" id="IPR009760">
    <property type="entry name" value="DUF1328"/>
</dbReference>
<dbReference type="AlphaFoldDB" id="G2KRE5"/>
<dbReference type="Pfam" id="PF07043">
    <property type="entry name" value="DUF1328"/>
    <property type="match status" value="1"/>
</dbReference>
<proteinExistence type="inferred from homology"/>
<dbReference type="Proteomes" id="UP000009286">
    <property type="component" value="Chromosome"/>
</dbReference>
<dbReference type="PIRSF" id="PIRSF036466">
    <property type="entry name" value="UCP036466"/>
    <property type="match status" value="1"/>
</dbReference>
<dbReference type="NCBIfam" id="NF010226">
    <property type="entry name" value="PRK13682.1-1"/>
    <property type="match status" value="1"/>
</dbReference>
<accession>G2KRE5</accession>
<evidence type="ECO:0000256" key="4">
    <source>
        <dbReference type="ARBA" id="ARBA00023136"/>
    </source>
</evidence>
<feature type="transmembrane region" description="Helical" evidence="5">
    <location>
        <begin position="7"/>
        <end position="27"/>
    </location>
</feature>
<dbReference type="KEGG" id="mai:MICA_859"/>
<dbReference type="HOGENOM" id="CLU_187346_0_1_5"/>
<evidence type="ECO:0000256" key="5">
    <source>
        <dbReference type="SAM" id="Phobius"/>
    </source>
</evidence>
<organism evidence="6 7">
    <name type="scientific">Micavibrio aeruginosavorus (strain ARL-13)</name>
    <dbReference type="NCBI Taxonomy" id="856793"/>
    <lineage>
        <taxon>Bacteria</taxon>
        <taxon>Pseudomonadati</taxon>
        <taxon>Bdellovibrionota</taxon>
        <taxon>Bdellovibrionia</taxon>
        <taxon>Bdellovibrionales</taxon>
        <taxon>Pseudobdellovibrionaceae</taxon>
        <taxon>Micavibrio</taxon>
    </lineage>
</organism>
<evidence type="ECO:0000313" key="7">
    <source>
        <dbReference type="Proteomes" id="UP000009286"/>
    </source>
</evidence>
<sequence length="56" mass="6081">MLQYAVLFLILALIAGFFGFSGVATVSVGFAKILFLLFVVLFIASAVFGFIRRPHA</sequence>
<dbReference type="HAMAP" id="MF_01361">
    <property type="entry name" value="UPF0391"/>
    <property type="match status" value="1"/>
</dbReference>
<dbReference type="RefSeq" id="WP_014102415.1">
    <property type="nucleotide sequence ID" value="NC_016026.1"/>
</dbReference>
<keyword evidence="2 5" id="KW-0812">Transmembrane</keyword>
<evidence type="ECO:0000313" key="6">
    <source>
        <dbReference type="EMBL" id="AEP09192.1"/>
    </source>
</evidence>
<dbReference type="STRING" id="856793.MICA_859"/>
<feature type="transmembrane region" description="Helical" evidence="5">
    <location>
        <begin position="33"/>
        <end position="51"/>
    </location>
</feature>
<keyword evidence="7" id="KW-1185">Reference proteome</keyword>
<dbReference type="EMBL" id="CP002382">
    <property type="protein sequence ID" value="AEP09192.1"/>
    <property type="molecule type" value="Genomic_DNA"/>
</dbReference>
<gene>
    <name evidence="6" type="ordered locus">MICA_859</name>
</gene>
<name>G2KRE5_MICAA</name>
<protein>
    <submittedName>
        <fullName evidence="6">Uncharacterized protein</fullName>
    </submittedName>
</protein>
<evidence type="ECO:0000256" key="1">
    <source>
        <dbReference type="ARBA" id="ARBA00022475"/>
    </source>
</evidence>
<dbReference type="NCBIfam" id="NF010229">
    <property type="entry name" value="PRK13682.1-4"/>
    <property type="match status" value="1"/>
</dbReference>
<keyword evidence="3 5" id="KW-1133">Transmembrane helix</keyword>
<keyword evidence="4 5" id="KW-0472">Membrane</keyword>
<evidence type="ECO:0000256" key="2">
    <source>
        <dbReference type="ARBA" id="ARBA00022692"/>
    </source>
</evidence>